<gene>
    <name evidence="1" type="ORF">IAC42_02415</name>
</gene>
<dbReference type="AlphaFoldDB" id="A0A9D9E9S3"/>
<dbReference type="Gene3D" id="1.10.287.1080">
    <property type="entry name" value="MazG-like"/>
    <property type="match status" value="1"/>
</dbReference>
<dbReference type="Proteomes" id="UP000823633">
    <property type="component" value="Unassembled WGS sequence"/>
</dbReference>
<proteinExistence type="predicted"/>
<dbReference type="CDD" id="cd11539">
    <property type="entry name" value="NTP-PPase_u2"/>
    <property type="match status" value="1"/>
</dbReference>
<name>A0A9D9E9S3_9SPIR</name>
<accession>A0A9D9E9S3</accession>
<protein>
    <submittedName>
        <fullName evidence="1">Uncharacterized protein</fullName>
    </submittedName>
</protein>
<reference evidence="1" key="2">
    <citation type="journal article" date="2021" name="PeerJ">
        <title>Extensive microbial diversity within the chicken gut microbiome revealed by metagenomics and culture.</title>
        <authorList>
            <person name="Gilroy R."/>
            <person name="Ravi A."/>
            <person name="Getino M."/>
            <person name="Pursley I."/>
            <person name="Horton D.L."/>
            <person name="Alikhan N.F."/>
            <person name="Baker D."/>
            <person name="Gharbi K."/>
            <person name="Hall N."/>
            <person name="Watson M."/>
            <person name="Adriaenssens E.M."/>
            <person name="Foster-Nyarko E."/>
            <person name="Jarju S."/>
            <person name="Secka A."/>
            <person name="Antonio M."/>
            <person name="Oren A."/>
            <person name="Chaudhuri R.R."/>
            <person name="La Ragione R."/>
            <person name="Hildebrand F."/>
            <person name="Pallen M.J."/>
        </authorList>
    </citation>
    <scope>NUCLEOTIDE SEQUENCE</scope>
    <source>
        <strain evidence="1">11167</strain>
    </source>
</reference>
<dbReference type="SUPFAM" id="SSF101386">
    <property type="entry name" value="all-alpha NTP pyrophosphatases"/>
    <property type="match status" value="1"/>
</dbReference>
<reference evidence="1" key="1">
    <citation type="submission" date="2020-10" db="EMBL/GenBank/DDBJ databases">
        <authorList>
            <person name="Gilroy R."/>
        </authorList>
    </citation>
    <scope>NUCLEOTIDE SEQUENCE</scope>
    <source>
        <strain evidence="1">11167</strain>
    </source>
</reference>
<comment type="caution">
    <text evidence="1">The sequence shown here is derived from an EMBL/GenBank/DDBJ whole genome shotgun (WGS) entry which is preliminary data.</text>
</comment>
<dbReference type="EMBL" id="JADIMU010000016">
    <property type="protein sequence ID" value="MBO8442601.1"/>
    <property type="molecule type" value="Genomic_DNA"/>
</dbReference>
<sequence>MNADGCNRQERAASYAVPRLDVLGDIAKHYGLDHQKYKLVEEMAELTQALMKNDENSILEEMADVTILLEQLKHLLFMDCEERKRLYYSIRQMKISRQLKRIKEEEDRKMQLARRIFFSESKEVEQE</sequence>
<evidence type="ECO:0000313" key="1">
    <source>
        <dbReference type="EMBL" id="MBO8442601.1"/>
    </source>
</evidence>
<organism evidence="1 2">
    <name type="scientific">Candidatus Aphodenecus pullistercoris</name>
    <dbReference type="NCBI Taxonomy" id="2840669"/>
    <lineage>
        <taxon>Bacteria</taxon>
        <taxon>Pseudomonadati</taxon>
        <taxon>Spirochaetota</taxon>
        <taxon>Spirochaetia</taxon>
        <taxon>Spirochaetales</taxon>
        <taxon>Candidatus Aphodenecus</taxon>
    </lineage>
</organism>
<evidence type="ECO:0000313" key="2">
    <source>
        <dbReference type="Proteomes" id="UP000823633"/>
    </source>
</evidence>